<reference evidence="4" key="1">
    <citation type="submission" date="2021-03" db="EMBL/GenBank/DDBJ databases">
        <title>Comparative genomics and phylogenomic investigation of the class Geoglossomycetes provide insights into ecological specialization and systematics.</title>
        <authorList>
            <person name="Melie T."/>
            <person name="Pirro S."/>
            <person name="Miller A.N."/>
            <person name="Quandt A."/>
        </authorList>
    </citation>
    <scope>NUCLEOTIDE SEQUENCE</scope>
    <source>
        <strain evidence="4">CAQ_001_2017</strain>
    </source>
</reference>
<organism evidence="4 5">
    <name type="scientific">Trichoglossum hirsutum</name>
    <dbReference type="NCBI Taxonomy" id="265104"/>
    <lineage>
        <taxon>Eukaryota</taxon>
        <taxon>Fungi</taxon>
        <taxon>Dikarya</taxon>
        <taxon>Ascomycota</taxon>
        <taxon>Pezizomycotina</taxon>
        <taxon>Geoglossomycetes</taxon>
        <taxon>Geoglossales</taxon>
        <taxon>Geoglossaceae</taxon>
        <taxon>Trichoglossum</taxon>
    </lineage>
</organism>
<dbReference type="Gene3D" id="1.25.40.10">
    <property type="entry name" value="Tetratricopeptide repeat domain"/>
    <property type="match status" value="2"/>
</dbReference>
<dbReference type="InterPro" id="IPR010730">
    <property type="entry name" value="HET"/>
</dbReference>
<dbReference type="SUPFAM" id="SSF52540">
    <property type="entry name" value="P-loop containing nucleoside triphosphate hydrolases"/>
    <property type="match status" value="1"/>
</dbReference>
<evidence type="ECO:0000259" key="3">
    <source>
        <dbReference type="Pfam" id="PF25000"/>
    </source>
</evidence>
<proteinExistence type="predicted"/>
<dbReference type="InterPro" id="IPR019734">
    <property type="entry name" value="TPR_rpt"/>
</dbReference>
<dbReference type="InterPro" id="IPR056681">
    <property type="entry name" value="DUF7779"/>
</dbReference>
<dbReference type="Pfam" id="PF06985">
    <property type="entry name" value="HET"/>
    <property type="match status" value="1"/>
</dbReference>
<evidence type="ECO:0008006" key="6">
    <source>
        <dbReference type="Google" id="ProtNLM"/>
    </source>
</evidence>
<dbReference type="Gene3D" id="3.40.50.300">
    <property type="entry name" value="P-loop containing nucleotide triphosphate hydrolases"/>
    <property type="match status" value="1"/>
</dbReference>
<dbReference type="Pfam" id="PF13424">
    <property type="entry name" value="TPR_12"/>
    <property type="match status" value="2"/>
</dbReference>
<dbReference type="InterPro" id="IPR011990">
    <property type="entry name" value="TPR-like_helical_dom_sf"/>
</dbReference>
<feature type="region of interest" description="Disordered" evidence="1">
    <location>
        <begin position="911"/>
        <end position="935"/>
    </location>
</feature>
<gene>
    <name evidence="4" type="ORF">GP486_002873</name>
</gene>
<dbReference type="SMART" id="SM00028">
    <property type="entry name" value="TPR"/>
    <property type="match status" value="4"/>
</dbReference>
<dbReference type="EMBL" id="JAGHQM010000351">
    <property type="protein sequence ID" value="KAH0562434.1"/>
    <property type="molecule type" value="Genomic_DNA"/>
</dbReference>
<dbReference type="PANTHER" id="PTHR10622:SF11">
    <property type="entry name" value="HET-DOMAIN-CONTAINING PROTEIN"/>
    <property type="match status" value="1"/>
</dbReference>
<dbReference type="Pfam" id="PF13374">
    <property type="entry name" value="TPR_10"/>
    <property type="match status" value="1"/>
</dbReference>
<dbReference type="Pfam" id="PF25000">
    <property type="entry name" value="DUF7779"/>
    <property type="match status" value="1"/>
</dbReference>
<dbReference type="GO" id="GO:0043531">
    <property type="term" value="F:ADP binding"/>
    <property type="evidence" value="ECO:0007669"/>
    <property type="project" value="InterPro"/>
</dbReference>
<feature type="domain" description="DUF7779" evidence="3">
    <location>
        <begin position="553"/>
        <end position="626"/>
    </location>
</feature>
<name>A0A9P8LDJ8_9PEZI</name>
<dbReference type="InterPro" id="IPR027417">
    <property type="entry name" value="P-loop_NTPase"/>
</dbReference>
<protein>
    <recommendedName>
        <fullName evidence="6">HET-domain-containing protein</fullName>
    </recommendedName>
</protein>
<evidence type="ECO:0000259" key="2">
    <source>
        <dbReference type="Pfam" id="PF06985"/>
    </source>
</evidence>
<keyword evidence="5" id="KW-1185">Reference proteome</keyword>
<evidence type="ECO:0000256" key="1">
    <source>
        <dbReference type="SAM" id="MobiDB-lite"/>
    </source>
</evidence>
<dbReference type="Proteomes" id="UP000750711">
    <property type="component" value="Unassembled WGS sequence"/>
</dbReference>
<comment type="caution">
    <text evidence="4">The sequence shown here is derived from an EMBL/GenBank/DDBJ whole genome shotgun (WGS) entry which is preliminary data.</text>
</comment>
<feature type="domain" description="Heterokaryon incompatibility" evidence="2">
    <location>
        <begin position="25"/>
        <end position="119"/>
    </location>
</feature>
<evidence type="ECO:0000313" key="5">
    <source>
        <dbReference type="Proteomes" id="UP000750711"/>
    </source>
</evidence>
<evidence type="ECO:0000313" key="4">
    <source>
        <dbReference type="EMBL" id="KAH0562434.1"/>
    </source>
</evidence>
<dbReference type="AlphaFoldDB" id="A0A9P8LDJ8"/>
<dbReference type="SUPFAM" id="SSF48452">
    <property type="entry name" value="TPR-like"/>
    <property type="match status" value="2"/>
</dbReference>
<dbReference type="PANTHER" id="PTHR10622">
    <property type="entry name" value="HET DOMAIN-CONTAINING PROTEIN"/>
    <property type="match status" value="1"/>
</dbReference>
<accession>A0A9P8LDJ8</accession>
<sequence>MHLLELDENGYFGLTKDLINDIPLYAILSHTWEEEDEEITFEDLMKDSGKTKITTAGYRKIRFCGEQAARDGLRYFWVDTCCIDKSNNTELVEAINSMFQWYRKAAKCYVYLSDVSTGKHSLSSQPLWKGAFRQSRWFTRGWTLQELIAPPFVEFFSRDGKRLGDKKSLEFQIHEITGIPVKALQGSQNLSEFSVTERIAWAEGRETTRKEDRAYSILGIFDISMPLIYGEGGEKALKRLREEVGKVSRDKSISQAHHEKPKDEPSTLFMLPFPRDELFVGREDALDQIARSVRLESATKHSRMALVGLGGIGKSQIAIEYAHRARSRLPGLTVIWIHASTPSRFEQGYRDFARNADIKGRGDPAIHLLELVRDWLSDEANGQWLMLLDNVDNDDDWFLSRPTLDNSGEQQRPLEVFLPQSPNGTILVTSRSSTAARKLLGDYGKPIYVERMPERDALALLNKKISDKKSPEEDARALVHTLDGIPLAITQAAAYIRSRERFDVSKYLQIFQENETNMVSLMNNEDAKHDLRRDHSTRVPVLKTLHITIDKIRETKPKSAEMLALMSMFDRQEIPKYLFDDGMDALKFEETIAPLLSYSLVHQQTQKDDFGMHRLVQLATRAWLGTQNEVSKWQSEAIRILANAFPAQSILLFENWPLCQALLPHAKELVARNPGSATPIDALNTAKILKSSAWYLLERIGEYKGAEKNLRDAVELCEDILGVEHEMTIECLGALASVLRIQGELVAAETLVRQALQRSEINLGPNHTSTAKAQFRLGLLLARKKEYGEAEAMQRRAQSTFIEKCGWEHSDTLLAVADLASVLASQRKYSEAETLLRMCMKGMEVVLGEEHPDTLIYRNRLAQILEDQCKYAESEVLYRRTIEIRERTTSLGHPRTLGEIRSLVRVLEKQEKHDEAAPWKPKADEAIQKGYDDSI</sequence>